<comment type="caution">
    <text evidence="1">The sequence shown here is derived from an EMBL/GenBank/DDBJ whole genome shotgun (WGS) entry which is preliminary data.</text>
</comment>
<dbReference type="Proteomes" id="UP000268313">
    <property type="component" value="Unassembled WGS sequence"/>
</dbReference>
<dbReference type="AlphaFoldDB" id="A0A3A8KIZ4"/>
<gene>
    <name evidence="1" type="ORF">D7X32_03120</name>
</gene>
<protein>
    <submittedName>
        <fullName evidence="1">YHYH domain-containing protein</fullName>
    </submittedName>
</protein>
<accession>A0A3A8KIZ4</accession>
<dbReference type="InterPro" id="IPR047773">
    <property type="entry name" value="YHYH_dom_bact"/>
</dbReference>
<evidence type="ECO:0000313" key="1">
    <source>
        <dbReference type="EMBL" id="RKH07079.1"/>
    </source>
</evidence>
<name>A0A3A8KIZ4_9BACT</name>
<dbReference type="EMBL" id="RAWE01000006">
    <property type="protein sequence ID" value="RKH07079.1"/>
    <property type="molecule type" value="Genomic_DNA"/>
</dbReference>
<keyword evidence="2" id="KW-1185">Reference proteome</keyword>
<evidence type="ECO:0000313" key="2">
    <source>
        <dbReference type="Proteomes" id="UP000268313"/>
    </source>
</evidence>
<reference evidence="2" key="1">
    <citation type="submission" date="2018-09" db="EMBL/GenBank/DDBJ databases">
        <authorList>
            <person name="Livingstone P.G."/>
            <person name="Whitworth D.E."/>
        </authorList>
    </citation>
    <scope>NUCLEOTIDE SEQUENCE [LARGE SCALE GENOMIC DNA]</scope>
    <source>
        <strain evidence="2">CA043D</strain>
    </source>
</reference>
<sequence>MARRHAGRSTDWTGGAMRRSGQVVLGVAIITGMLCSPLAWAHPGRTNSSGCHNERATGGYHCHGGGGGGGGGWAELEETPTRLKVIAIPRARVWINGAFVGMSPTPAVRVDGTKVRVRLEHAALGHHEITETIDSGGTTALTVRW</sequence>
<dbReference type="NCBIfam" id="NF033223">
    <property type="entry name" value="YHYH_alt"/>
    <property type="match status" value="1"/>
</dbReference>
<organism evidence="1 2">
    <name type="scientific">Corallococcus carmarthensis</name>
    <dbReference type="NCBI Taxonomy" id="2316728"/>
    <lineage>
        <taxon>Bacteria</taxon>
        <taxon>Pseudomonadati</taxon>
        <taxon>Myxococcota</taxon>
        <taxon>Myxococcia</taxon>
        <taxon>Myxococcales</taxon>
        <taxon>Cystobacterineae</taxon>
        <taxon>Myxococcaceae</taxon>
        <taxon>Corallococcus</taxon>
    </lineage>
</organism>
<proteinExistence type="predicted"/>